<gene>
    <name evidence="1" type="ORF">FWK35_00029351</name>
</gene>
<reference evidence="1 2" key="1">
    <citation type="submission" date="2019-08" db="EMBL/GenBank/DDBJ databases">
        <title>Whole genome of Aphis craccivora.</title>
        <authorList>
            <person name="Voronova N.V."/>
            <person name="Shulinski R.S."/>
            <person name="Bandarenka Y.V."/>
            <person name="Zhorov D.G."/>
            <person name="Warner D."/>
        </authorList>
    </citation>
    <scope>NUCLEOTIDE SEQUENCE [LARGE SCALE GENOMIC DNA]</scope>
    <source>
        <strain evidence="1">180601</strain>
        <tissue evidence="1">Whole Body</tissue>
    </source>
</reference>
<proteinExistence type="predicted"/>
<dbReference type="EMBL" id="VUJU01005701">
    <property type="protein sequence ID" value="KAF0750492.1"/>
    <property type="molecule type" value="Genomic_DNA"/>
</dbReference>
<evidence type="ECO:0000313" key="1">
    <source>
        <dbReference type="EMBL" id="KAF0750492.1"/>
    </source>
</evidence>
<keyword evidence="2" id="KW-1185">Reference proteome</keyword>
<comment type="caution">
    <text evidence="1">The sequence shown here is derived from an EMBL/GenBank/DDBJ whole genome shotgun (WGS) entry which is preliminary data.</text>
</comment>
<dbReference type="Proteomes" id="UP000478052">
    <property type="component" value="Unassembled WGS sequence"/>
</dbReference>
<organism evidence="1 2">
    <name type="scientific">Aphis craccivora</name>
    <name type="common">Cowpea aphid</name>
    <dbReference type="NCBI Taxonomy" id="307492"/>
    <lineage>
        <taxon>Eukaryota</taxon>
        <taxon>Metazoa</taxon>
        <taxon>Ecdysozoa</taxon>
        <taxon>Arthropoda</taxon>
        <taxon>Hexapoda</taxon>
        <taxon>Insecta</taxon>
        <taxon>Pterygota</taxon>
        <taxon>Neoptera</taxon>
        <taxon>Paraneoptera</taxon>
        <taxon>Hemiptera</taxon>
        <taxon>Sternorrhyncha</taxon>
        <taxon>Aphidomorpha</taxon>
        <taxon>Aphidoidea</taxon>
        <taxon>Aphididae</taxon>
        <taxon>Aphidini</taxon>
        <taxon>Aphis</taxon>
        <taxon>Aphis</taxon>
    </lineage>
</organism>
<dbReference type="AlphaFoldDB" id="A0A6G0Y7H2"/>
<evidence type="ECO:0000313" key="2">
    <source>
        <dbReference type="Proteomes" id="UP000478052"/>
    </source>
</evidence>
<accession>A0A6G0Y7H2</accession>
<evidence type="ECO:0008006" key="3">
    <source>
        <dbReference type="Google" id="ProtNLM"/>
    </source>
</evidence>
<sequence length="47" mass="5597">MAWGKRPLGRPKQRWTDKVEKNLAEIGMRDGETIAQDRDRWKQLCVE</sequence>
<dbReference type="OrthoDB" id="6598681at2759"/>
<feature type="non-terminal residue" evidence="1">
    <location>
        <position position="47"/>
    </location>
</feature>
<protein>
    <recommendedName>
        <fullName evidence="3">Reverse transcriptase domain-containing protein</fullName>
    </recommendedName>
</protein>
<name>A0A6G0Y7H2_APHCR</name>